<dbReference type="Gene3D" id="3.30.420.10">
    <property type="entry name" value="Ribonuclease H-like superfamily/Ribonuclease H"/>
    <property type="match status" value="1"/>
</dbReference>
<evidence type="ECO:0000256" key="5">
    <source>
        <dbReference type="ARBA" id="ARBA00022759"/>
    </source>
</evidence>
<evidence type="ECO:0000256" key="8">
    <source>
        <dbReference type="ARBA" id="ARBA00023125"/>
    </source>
</evidence>
<dbReference type="PANTHER" id="PTHR37984">
    <property type="entry name" value="PROTEIN CBG26694"/>
    <property type="match status" value="1"/>
</dbReference>
<dbReference type="InterPro" id="IPR036397">
    <property type="entry name" value="RNaseH_sf"/>
</dbReference>
<evidence type="ECO:0000256" key="6">
    <source>
        <dbReference type="ARBA" id="ARBA00022801"/>
    </source>
</evidence>
<feature type="compositionally biased region" description="Polar residues" evidence="10">
    <location>
        <begin position="132"/>
        <end position="146"/>
    </location>
</feature>
<name>A0A8S3U977_MYTED</name>
<comment type="caution">
    <text evidence="13">The sequence shown here is derived from an EMBL/GenBank/DDBJ whole genome shotgun (WGS) entry which is preliminary data.</text>
</comment>
<dbReference type="GO" id="GO:0015074">
    <property type="term" value="P:DNA integration"/>
    <property type="evidence" value="ECO:0007669"/>
    <property type="project" value="UniProtKB-KW"/>
</dbReference>
<evidence type="ECO:0000256" key="3">
    <source>
        <dbReference type="ARBA" id="ARBA00022722"/>
    </source>
</evidence>
<dbReference type="GO" id="GO:0016787">
    <property type="term" value="F:hydrolase activity"/>
    <property type="evidence" value="ECO:0007669"/>
    <property type="project" value="UniProtKB-KW"/>
</dbReference>
<keyword evidence="1" id="KW-0808">Transferase</keyword>
<dbReference type="PROSITE" id="PS51027">
    <property type="entry name" value="INTEGRASE_DBD"/>
    <property type="match status" value="1"/>
</dbReference>
<feature type="domain" description="Integrase catalytic" evidence="11">
    <location>
        <begin position="416"/>
        <end position="581"/>
    </location>
</feature>
<proteinExistence type="predicted"/>
<dbReference type="InterPro" id="IPR001584">
    <property type="entry name" value="Integrase_cat-core"/>
</dbReference>
<keyword evidence="14" id="KW-1185">Reference proteome</keyword>
<dbReference type="SUPFAM" id="SSF53098">
    <property type="entry name" value="Ribonuclease H-like"/>
    <property type="match status" value="1"/>
</dbReference>
<evidence type="ECO:0000256" key="7">
    <source>
        <dbReference type="ARBA" id="ARBA00022908"/>
    </source>
</evidence>
<feature type="DNA-binding region" description="Integrase-type" evidence="9">
    <location>
        <begin position="646"/>
        <end position="694"/>
    </location>
</feature>
<evidence type="ECO:0000256" key="9">
    <source>
        <dbReference type="PROSITE-ProRule" id="PRU00506"/>
    </source>
</evidence>
<keyword evidence="8" id="KW-0238">DNA-binding</keyword>
<evidence type="ECO:0000313" key="14">
    <source>
        <dbReference type="Proteomes" id="UP000683360"/>
    </source>
</evidence>
<dbReference type="OrthoDB" id="6083932at2759"/>
<reference evidence="13" key="1">
    <citation type="submission" date="2021-03" db="EMBL/GenBank/DDBJ databases">
        <authorList>
            <person name="Bekaert M."/>
        </authorList>
    </citation>
    <scope>NUCLEOTIDE SEQUENCE</scope>
</reference>
<keyword evidence="2" id="KW-0548">Nucleotidyltransferase</keyword>
<organism evidence="13 14">
    <name type="scientific">Mytilus edulis</name>
    <name type="common">Blue mussel</name>
    <dbReference type="NCBI Taxonomy" id="6550"/>
    <lineage>
        <taxon>Eukaryota</taxon>
        <taxon>Metazoa</taxon>
        <taxon>Spiralia</taxon>
        <taxon>Lophotrochozoa</taxon>
        <taxon>Mollusca</taxon>
        <taxon>Bivalvia</taxon>
        <taxon>Autobranchia</taxon>
        <taxon>Pteriomorphia</taxon>
        <taxon>Mytilida</taxon>
        <taxon>Mytiloidea</taxon>
        <taxon>Mytilidae</taxon>
        <taxon>Mytilinae</taxon>
        <taxon>Mytilus</taxon>
    </lineage>
</organism>
<dbReference type="PANTHER" id="PTHR37984:SF5">
    <property type="entry name" value="PROTEIN NYNRIN-LIKE"/>
    <property type="match status" value="1"/>
</dbReference>
<dbReference type="InterPro" id="IPR013103">
    <property type="entry name" value="RVT_2"/>
</dbReference>
<gene>
    <name evidence="13" type="ORF">MEDL_52396</name>
</gene>
<sequence length="1274" mass="144714">MSCEAYEAYSEFDRFRRSKVSSMEEYVTEFEKLYNKTKKFKMELPQPVLAFKLLEYSELEMKDRQLVLTSVNYEQVESLFKQMATSLKKFFGQQASKDMGDRIKVESACMADEEVNYSRNRFGRGRGYRGNQSSNRAGDYRPQSNSNYKAKFNKSVNSNGPDGLPLRCLSCDSIRHLVKQCPHSYENMAKANQGVEKAVLFTGNKSQEALVLLTESANSAILDSACTSTVAGETWMKCYLDSLDSSIREKVVENPSETLFKFGGGTVLQSTKKVTFPCAIAGVECEIQADVVTSDIPLLLSKDSMKKAKMKLDLENDSANIFGKDVQLQCTSSGHYCVPIDQLKIDIKVTAAALVATQMTKDKTKIIEKLHKQFAHPSAKRLKTLLKDAGGYTKEHLDCVDEITEGCDVCKKYKKTPARPVVSLPLATEFNEVVAVDLKEWKPNTYFLHLIDIATRFSLATVIKRKTPDVIADKIMSLWIGSGMGPPKRFLADNGGEFANEIFRDMCANLNIDVMNTAAYSPWQNGICERNHAVVDDCVAKILEDQPKLNLEVALVWALNAKNSLSMVYGWSPYQLVFGTNPNLPNVLNDKPPALEHNTVSQTFANHLNALHSGRRAFIQAESSERIRRALRHKIRASGECFQHGDKVYYKRDDDNKWKGPGTVLGQDGKVVFVRHGSIYVRVHPCRLIRCGTEFNDMPSKQLNVNKNNVQPVREKIHQTAIYDSDDEEENINRNVEQNIEEQEPVQNENDHQQNIQLPQMQNDDNEQVDQNIAPGAAFDNLEQPVRPKENKTKDIPHVGENIVYKMKENDTWVKAKVVSKGGKSTGKNWAYLNLQDENEDAQVGIDFAKDVQEWRTEQDVDEVNAVVVPQSRHNENQVKHAKQLEMDNWKSFKVYDEIPYSGQKLMSTRWVITEKEMNGERKVKARLVVRGFEEENEVKSDSPTVHKESLRLFLAIASTSEFDIHSIDIKAAFLQGKEIDRIIFVKPPKELSSDKPVAWKLNKCVYGLIDASRNWFLSVKRELLQLECIQSKLDPAIFYWHKNNNLEGLFLMHVDDFLWAGSEHFKKQVICQLRDKFDCGKELDSSFRYIGLNIQHEGNDIYLQQHDYTDELKQVDRADIKNGIYPEIVGQLHWIATQSRPDLCFDVLDLSTSVQLSEAKTQSKLNKVIRKAKNNSYRIKYPNLESLKNIELILYTDASYANLSDRVSSAGGYVIFLRGQNGKNCPISWSSKKIRRVVKSTLAAEALSLVDGLDACYFVRSILQEMIKVVSDI</sequence>
<dbReference type="AlphaFoldDB" id="A0A8S3U977"/>
<dbReference type="PROSITE" id="PS50994">
    <property type="entry name" value="INTEGRASE"/>
    <property type="match status" value="1"/>
</dbReference>
<feature type="domain" description="Integrase-type" evidence="12">
    <location>
        <begin position="646"/>
        <end position="694"/>
    </location>
</feature>
<dbReference type="EMBL" id="CAJPWZ010002546">
    <property type="protein sequence ID" value="CAG2240053.1"/>
    <property type="molecule type" value="Genomic_DNA"/>
</dbReference>
<evidence type="ECO:0000313" key="13">
    <source>
        <dbReference type="EMBL" id="CAG2240053.1"/>
    </source>
</evidence>
<feature type="region of interest" description="Disordered" evidence="10">
    <location>
        <begin position="121"/>
        <end position="146"/>
    </location>
</feature>
<evidence type="ECO:0000256" key="2">
    <source>
        <dbReference type="ARBA" id="ARBA00022695"/>
    </source>
</evidence>
<dbReference type="Pfam" id="PF07727">
    <property type="entry name" value="RVT_2"/>
    <property type="match status" value="1"/>
</dbReference>
<keyword evidence="3" id="KW-0540">Nuclease</keyword>
<dbReference type="InterPro" id="IPR050951">
    <property type="entry name" value="Retrovirus_Pol_polyprotein"/>
</dbReference>
<evidence type="ECO:0000256" key="10">
    <source>
        <dbReference type="SAM" id="MobiDB-lite"/>
    </source>
</evidence>
<evidence type="ECO:0000256" key="4">
    <source>
        <dbReference type="ARBA" id="ARBA00022723"/>
    </source>
</evidence>
<evidence type="ECO:0008006" key="15">
    <source>
        <dbReference type="Google" id="ProtNLM"/>
    </source>
</evidence>
<evidence type="ECO:0000259" key="12">
    <source>
        <dbReference type="PROSITE" id="PS51027"/>
    </source>
</evidence>
<dbReference type="GO" id="GO:0004519">
    <property type="term" value="F:endonuclease activity"/>
    <property type="evidence" value="ECO:0007669"/>
    <property type="project" value="UniProtKB-KW"/>
</dbReference>
<dbReference type="Proteomes" id="UP000683360">
    <property type="component" value="Unassembled WGS sequence"/>
</dbReference>
<evidence type="ECO:0000259" key="11">
    <source>
        <dbReference type="PROSITE" id="PS50994"/>
    </source>
</evidence>
<dbReference type="GO" id="GO:0016779">
    <property type="term" value="F:nucleotidyltransferase activity"/>
    <property type="evidence" value="ECO:0007669"/>
    <property type="project" value="UniProtKB-KW"/>
</dbReference>
<keyword evidence="4" id="KW-0479">Metal-binding</keyword>
<accession>A0A8S3U977</accession>
<dbReference type="InterPro" id="IPR001037">
    <property type="entry name" value="Integrase_C_retrovir"/>
</dbReference>
<keyword evidence="6" id="KW-0378">Hydrolase</keyword>
<keyword evidence="5" id="KW-0255">Endonuclease</keyword>
<dbReference type="GO" id="GO:0046872">
    <property type="term" value="F:metal ion binding"/>
    <property type="evidence" value="ECO:0007669"/>
    <property type="project" value="UniProtKB-KW"/>
</dbReference>
<protein>
    <recommendedName>
        <fullName evidence="15">Integrase catalytic domain-containing protein</fullName>
    </recommendedName>
</protein>
<dbReference type="GO" id="GO:0003677">
    <property type="term" value="F:DNA binding"/>
    <property type="evidence" value="ECO:0007669"/>
    <property type="project" value="UniProtKB-KW"/>
</dbReference>
<dbReference type="InterPro" id="IPR012337">
    <property type="entry name" value="RNaseH-like_sf"/>
</dbReference>
<keyword evidence="7" id="KW-0229">DNA integration</keyword>
<evidence type="ECO:0000256" key="1">
    <source>
        <dbReference type="ARBA" id="ARBA00022679"/>
    </source>
</evidence>